<evidence type="ECO:0000259" key="2">
    <source>
        <dbReference type="Pfam" id="PF13649"/>
    </source>
</evidence>
<dbReference type="GO" id="GO:0008168">
    <property type="term" value="F:methyltransferase activity"/>
    <property type="evidence" value="ECO:0007669"/>
    <property type="project" value="UniProtKB-KW"/>
</dbReference>
<keyword evidence="3" id="KW-0830">Ubiquinone</keyword>
<feature type="compositionally biased region" description="Basic residues" evidence="1">
    <location>
        <begin position="1"/>
        <end position="14"/>
    </location>
</feature>
<dbReference type="InterPro" id="IPR041698">
    <property type="entry name" value="Methyltransf_25"/>
</dbReference>
<dbReference type="InterPro" id="IPR050508">
    <property type="entry name" value="Methyltransf_Superfamily"/>
</dbReference>
<dbReference type="PANTHER" id="PTHR42912">
    <property type="entry name" value="METHYLTRANSFERASE"/>
    <property type="match status" value="1"/>
</dbReference>
<name>A0A7X0M4A8_9ACTN</name>
<protein>
    <submittedName>
        <fullName evidence="3">Ubiquinone/menaquinone biosynthesis C-methylase UbiE</fullName>
    </submittedName>
</protein>
<keyword evidence="3" id="KW-0489">Methyltransferase</keyword>
<dbReference type="InterPro" id="IPR029063">
    <property type="entry name" value="SAM-dependent_MTases_sf"/>
</dbReference>
<keyword evidence="3" id="KW-0808">Transferase</keyword>
<comment type="caution">
    <text evidence="3">The sequence shown here is derived from an EMBL/GenBank/DDBJ whole genome shotgun (WGS) entry which is preliminary data.</text>
</comment>
<feature type="domain" description="Methyltransferase" evidence="2">
    <location>
        <begin position="68"/>
        <end position="162"/>
    </location>
</feature>
<dbReference type="RefSeq" id="WP_184978340.1">
    <property type="nucleotide sequence ID" value="NZ_BAAALO010000060.1"/>
</dbReference>
<dbReference type="Pfam" id="PF13649">
    <property type="entry name" value="Methyltransf_25"/>
    <property type="match status" value="1"/>
</dbReference>
<evidence type="ECO:0000256" key="1">
    <source>
        <dbReference type="SAM" id="MobiDB-lite"/>
    </source>
</evidence>
<reference evidence="3 4" key="1">
    <citation type="submission" date="2020-08" db="EMBL/GenBank/DDBJ databases">
        <title>Sequencing the genomes of 1000 actinobacteria strains.</title>
        <authorList>
            <person name="Klenk H.-P."/>
        </authorList>
    </citation>
    <scope>NUCLEOTIDE SEQUENCE [LARGE SCALE GENOMIC DNA]</scope>
    <source>
        <strain evidence="3 4">DSM 44936</strain>
    </source>
</reference>
<keyword evidence="4" id="KW-1185">Reference proteome</keyword>
<organism evidence="3 4">
    <name type="scientific">Sphaerisporangium rubeum</name>
    <dbReference type="NCBI Taxonomy" id="321317"/>
    <lineage>
        <taxon>Bacteria</taxon>
        <taxon>Bacillati</taxon>
        <taxon>Actinomycetota</taxon>
        <taxon>Actinomycetes</taxon>
        <taxon>Streptosporangiales</taxon>
        <taxon>Streptosporangiaceae</taxon>
        <taxon>Sphaerisporangium</taxon>
    </lineage>
</organism>
<gene>
    <name evidence="3" type="ORF">BJ992_000511</name>
</gene>
<dbReference type="SUPFAM" id="SSF53335">
    <property type="entry name" value="S-adenosyl-L-methionine-dependent methyltransferases"/>
    <property type="match status" value="1"/>
</dbReference>
<dbReference type="CDD" id="cd02440">
    <property type="entry name" value="AdoMet_MTases"/>
    <property type="match status" value="1"/>
</dbReference>
<feature type="compositionally biased region" description="Basic and acidic residues" evidence="1">
    <location>
        <begin position="15"/>
        <end position="31"/>
    </location>
</feature>
<dbReference type="Proteomes" id="UP000555564">
    <property type="component" value="Unassembled WGS sequence"/>
</dbReference>
<dbReference type="GO" id="GO:0032259">
    <property type="term" value="P:methylation"/>
    <property type="evidence" value="ECO:0007669"/>
    <property type="project" value="UniProtKB-KW"/>
</dbReference>
<feature type="region of interest" description="Disordered" evidence="1">
    <location>
        <begin position="1"/>
        <end position="31"/>
    </location>
</feature>
<evidence type="ECO:0000313" key="3">
    <source>
        <dbReference type="EMBL" id="MBB6471080.1"/>
    </source>
</evidence>
<proteinExistence type="predicted"/>
<accession>A0A7X0M4A8</accession>
<dbReference type="Gene3D" id="3.40.50.150">
    <property type="entry name" value="Vaccinia Virus protein VP39"/>
    <property type="match status" value="1"/>
</dbReference>
<dbReference type="AlphaFoldDB" id="A0A7X0M4A8"/>
<evidence type="ECO:0000313" key="4">
    <source>
        <dbReference type="Proteomes" id="UP000555564"/>
    </source>
</evidence>
<sequence length="235" mass="25971">MSHKHNHKHQTHSHQGHDHDHGHHDHGAGTIDHPRAYEVLISLILAGRRRRLYTQMIDRAGMTPGDHVLDVGCGTGYLTRLIADRVTPSGQVTGLDAAPAMIDYSRRHAAANCTYVTAEAQQIPLPDKSYDVVVSSFALHHIAPTARAASLREMFRVLRPGGRLLIAEFRPAEGHPVERWLNAFFGHAMRTGLRESLPPLATEAGFHIDTITKTQPAAFHLLAVRPATDRETASR</sequence>
<dbReference type="EMBL" id="JACHIU010000001">
    <property type="protein sequence ID" value="MBB6471080.1"/>
    <property type="molecule type" value="Genomic_DNA"/>
</dbReference>